<dbReference type="EMBL" id="JAFNEN010000054">
    <property type="protein sequence ID" value="KAG8197522.1"/>
    <property type="molecule type" value="Genomic_DNA"/>
</dbReference>
<dbReference type="InterPro" id="IPR036028">
    <property type="entry name" value="SH3-like_dom_sf"/>
</dbReference>
<dbReference type="GO" id="GO:0006887">
    <property type="term" value="P:exocytosis"/>
    <property type="evidence" value="ECO:0007669"/>
    <property type="project" value="UniProtKB-KW"/>
</dbReference>
<evidence type="ECO:0000256" key="1">
    <source>
        <dbReference type="ARBA" id="ARBA00004175"/>
    </source>
</evidence>
<gene>
    <name evidence="17" type="ORF">JTE90_007259</name>
</gene>
<dbReference type="InterPro" id="IPR001452">
    <property type="entry name" value="SH3_domain"/>
</dbReference>
<evidence type="ECO:0000256" key="11">
    <source>
        <dbReference type="ARBA" id="ARBA00023043"/>
    </source>
</evidence>
<dbReference type="Gene3D" id="1.25.40.20">
    <property type="entry name" value="Ankyrin repeat-containing domain"/>
    <property type="match status" value="3"/>
</dbReference>
<evidence type="ECO:0000256" key="6">
    <source>
        <dbReference type="ARBA" id="ARBA00022537"/>
    </source>
</evidence>
<evidence type="ECO:0000256" key="5">
    <source>
        <dbReference type="ARBA" id="ARBA00022525"/>
    </source>
</evidence>
<keyword evidence="9" id="KW-0677">Repeat</keyword>
<keyword evidence="5" id="KW-0964">Secreted</keyword>
<dbReference type="InterPro" id="IPR033635">
    <property type="entry name" value="ANKS1/Caskin"/>
</dbReference>
<keyword evidence="12" id="KW-1053">Target membrane</keyword>
<keyword evidence="12" id="KW-0472">Membrane</keyword>
<evidence type="ECO:0000256" key="4">
    <source>
        <dbReference type="ARBA" id="ARBA00022483"/>
    </source>
</evidence>
<evidence type="ECO:0000256" key="12">
    <source>
        <dbReference type="ARBA" id="ARBA00023298"/>
    </source>
</evidence>
<dbReference type="PANTHER" id="PTHR24174">
    <property type="entry name" value="ANKYRIN REPEAT AND STERILE ALPHA MOTIF DOMAIN-CONTAINING PROTEIN 1"/>
    <property type="match status" value="1"/>
</dbReference>
<keyword evidence="11 13" id="KW-0040">ANK repeat</keyword>
<dbReference type="PRINTS" id="PR01415">
    <property type="entry name" value="ANKYRIN"/>
</dbReference>
<dbReference type="Proteomes" id="UP000827092">
    <property type="component" value="Unassembled WGS sequence"/>
</dbReference>
<dbReference type="SUPFAM" id="SSF50044">
    <property type="entry name" value="SH3-domain"/>
    <property type="match status" value="1"/>
</dbReference>
<evidence type="ECO:0000256" key="14">
    <source>
        <dbReference type="PROSITE-ProRule" id="PRU00192"/>
    </source>
</evidence>
<dbReference type="InterPro" id="IPR036770">
    <property type="entry name" value="Ankyrin_rpt-contain_sf"/>
</dbReference>
<organism evidence="17 18">
    <name type="scientific">Oedothorax gibbosus</name>
    <dbReference type="NCBI Taxonomy" id="931172"/>
    <lineage>
        <taxon>Eukaryota</taxon>
        <taxon>Metazoa</taxon>
        <taxon>Ecdysozoa</taxon>
        <taxon>Arthropoda</taxon>
        <taxon>Chelicerata</taxon>
        <taxon>Arachnida</taxon>
        <taxon>Araneae</taxon>
        <taxon>Araneomorphae</taxon>
        <taxon>Entelegynae</taxon>
        <taxon>Araneoidea</taxon>
        <taxon>Linyphiidae</taxon>
        <taxon>Erigoninae</taxon>
        <taxon>Oedothorax</taxon>
    </lineage>
</organism>
<evidence type="ECO:0000256" key="10">
    <source>
        <dbReference type="ARBA" id="ARBA00023028"/>
    </source>
</evidence>
<dbReference type="InterPro" id="IPR002110">
    <property type="entry name" value="Ankyrin_rpt"/>
</dbReference>
<dbReference type="SMART" id="SM00248">
    <property type="entry name" value="ANK"/>
    <property type="match status" value="6"/>
</dbReference>
<dbReference type="Gene3D" id="2.30.30.40">
    <property type="entry name" value="SH3 Domains"/>
    <property type="match status" value="1"/>
</dbReference>
<reference evidence="17 18" key="1">
    <citation type="journal article" date="2022" name="Nat. Ecol. Evol.">
        <title>A masculinizing supergene underlies an exaggerated male reproductive morph in a spider.</title>
        <authorList>
            <person name="Hendrickx F."/>
            <person name="De Corte Z."/>
            <person name="Sonet G."/>
            <person name="Van Belleghem S.M."/>
            <person name="Kostlbacher S."/>
            <person name="Vangestel C."/>
        </authorList>
    </citation>
    <scope>NUCLEOTIDE SEQUENCE [LARGE SCALE GENOMIC DNA]</scope>
    <source>
        <strain evidence="17">W744_W776</strain>
    </source>
</reference>
<keyword evidence="3 14" id="KW-0728">SH3 domain</keyword>
<sequence>MGLLLGMKDELELLGSGKKLNINAQDCDGISSLHQAALMCSVSMIQLLLDAGAQVDVKDNKGMRPLHYASWQGKPEPVAILLQYNASVNEQANKGETPLHLACQHGHVLVTNLLLKYHSNVLIRNKDHKSPLDLACEFGRYQVVEMLLQHQASARCRSLLTENPQDLADNDRTTCLHLAARNGHVDVIRLLLNAGIDINRSTLRGTALHEAAMHGKLDVVRMLIESGVDVNKPNSYDQTALDIVRSFTTCHAEREMKHLLKEIINAVQARAIRDYDEPGDPNSLRLKEGQHVTVLEQRADGRWRGIVFHPNYTSSSGYFPATAVQLLDRPVGGLQRTGTLKGGTMKKVPPPVVPELSYRNSGSSFSSGYGSQAAVDRNSCGSLSAEEPVSPPPNSPNSDIYGYGPLPSPTKPSHFCFPDVQSQYTQVIVHAQPNSGGSTPVGNPPDPMGCPSVCHAMLEDQGIDVCPSPGGSSASGTSSRHSMSSVDSGRASGSDKVMPQKPKPHLLSETQHRHSYHSSTSSVSSDDLHIMGGNVAEMMLHGLPVSTFQFLCLFLYSTIIDVWKQPCSIDLADSLPNQSPIYAY</sequence>
<keyword evidence="7" id="KW-0800">Toxin</keyword>
<feature type="compositionally biased region" description="Low complexity" evidence="15">
    <location>
        <begin position="361"/>
        <end position="371"/>
    </location>
</feature>
<accession>A0AAV6VNX1</accession>
<feature type="repeat" description="ANK" evidence="13">
    <location>
        <begin position="203"/>
        <end position="235"/>
    </location>
</feature>
<comment type="caution">
    <text evidence="17">The sequence shown here is derived from an EMBL/GenBank/DDBJ whole genome shotgun (WGS) entry which is preliminary data.</text>
</comment>
<keyword evidence="4" id="KW-0268">Exocytosis</keyword>
<name>A0AAV6VNX1_9ARAC</name>
<dbReference type="GO" id="GO:0005576">
    <property type="term" value="C:extracellular region"/>
    <property type="evidence" value="ECO:0007669"/>
    <property type="project" value="UniProtKB-SubCell"/>
</dbReference>
<dbReference type="GO" id="GO:0090729">
    <property type="term" value="F:toxin activity"/>
    <property type="evidence" value="ECO:0007669"/>
    <property type="project" value="UniProtKB-KW"/>
</dbReference>
<keyword evidence="18" id="KW-1185">Reference proteome</keyword>
<evidence type="ECO:0000259" key="16">
    <source>
        <dbReference type="PROSITE" id="PS50002"/>
    </source>
</evidence>
<feature type="repeat" description="ANK" evidence="13">
    <location>
        <begin position="94"/>
        <end position="126"/>
    </location>
</feature>
<dbReference type="PROSITE" id="PS50002">
    <property type="entry name" value="SH3"/>
    <property type="match status" value="1"/>
</dbReference>
<protein>
    <recommendedName>
        <fullName evidence="16">SH3 domain-containing protein</fullName>
    </recommendedName>
</protein>
<dbReference type="PROSITE" id="PS50088">
    <property type="entry name" value="ANK_REPEAT"/>
    <property type="match status" value="6"/>
</dbReference>
<keyword evidence="8" id="KW-0528">Neurotoxin</keyword>
<feature type="repeat" description="ANK" evidence="13">
    <location>
        <begin position="127"/>
        <end position="159"/>
    </location>
</feature>
<feature type="repeat" description="ANK" evidence="13">
    <location>
        <begin position="171"/>
        <end position="203"/>
    </location>
</feature>
<dbReference type="GO" id="GO:0044218">
    <property type="term" value="C:other organism cell membrane"/>
    <property type="evidence" value="ECO:0007669"/>
    <property type="project" value="UniProtKB-KW"/>
</dbReference>
<dbReference type="SUPFAM" id="SSF48403">
    <property type="entry name" value="Ankyrin repeat"/>
    <property type="match status" value="1"/>
</dbReference>
<proteinExistence type="predicted"/>
<evidence type="ECO:0000256" key="15">
    <source>
        <dbReference type="SAM" id="MobiDB-lite"/>
    </source>
</evidence>
<keyword evidence="6" id="KW-1052">Target cell membrane</keyword>
<comment type="subcellular location">
    <subcellularLocation>
        <location evidence="2">Secreted</location>
    </subcellularLocation>
    <subcellularLocation>
        <location evidence="1">Target cell membrane</location>
    </subcellularLocation>
</comment>
<keyword evidence="10" id="KW-0638">Presynaptic neurotoxin</keyword>
<dbReference type="Pfam" id="PF07653">
    <property type="entry name" value="SH3_2"/>
    <property type="match status" value="1"/>
</dbReference>
<feature type="repeat" description="ANK" evidence="13">
    <location>
        <begin position="28"/>
        <end position="60"/>
    </location>
</feature>
<evidence type="ECO:0000256" key="13">
    <source>
        <dbReference type="PROSITE-ProRule" id="PRU00023"/>
    </source>
</evidence>
<dbReference type="SMART" id="SM00326">
    <property type="entry name" value="SH3"/>
    <property type="match status" value="1"/>
</dbReference>
<feature type="repeat" description="ANK" evidence="13">
    <location>
        <begin position="61"/>
        <end position="93"/>
    </location>
</feature>
<dbReference type="GO" id="GO:0044231">
    <property type="term" value="C:host cell presynaptic membrane"/>
    <property type="evidence" value="ECO:0007669"/>
    <property type="project" value="UniProtKB-KW"/>
</dbReference>
<dbReference type="PANTHER" id="PTHR24174:SF16">
    <property type="entry name" value="CASKIN-2"/>
    <property type="match status" value="1"/>
</dbReference>
<evidence type="ECO:0000256" key="9">
    <source>
        <dbReference type="ARBA" id="ARBA00022737"/>
    </source>
</evidence>
<dbReference type="PROSITE" id="PS50297">
    <property type="entry name" value="ANK_REP_REGION"/>
    <property type="match status" value="5"/>
</dbReference>
<feature type="domain" description="SH3" evidence="16">
    <location>
        <begin position="264"/>
        <end position="329"/>
    </location>
</feature>
<evidence type="ECO:0000256" key="2">
    <source>
        <dbReference type="ARBA" id="ARBA00004613"/>
    </source>
</evidence>
<evidence type="ECO:0000256" key="8">
    <source>
        <dbReference type="ARBA" id="ARBA00022699"/>
    </source>
</evidence>
<feature type="region of interest" description="Disordered" evidence="15">
    <location>
        <begin position="335"/>
        <end position="405"/>
    </location>
</feature>
<evidence type="ECO:0000313" key="18">
    <source>
        <dbReference type="Proteomes" id="UP000827092"/>
    </source>
</evidence>
<evidence type="ECO:0000256" key="7">
    <source>
        <dbReference type="ARBA" id="ARBA00022656"/>
    </source>
</evidence>
<feature type="compositionally biased region" description="Low complexity" evidence="15">
    <location>
        <begin position="468"/>
        <end position="485"/>
    </location>
</feature>
<dbReference type="Pfam" id="PF13637">
    <property type="entry name" value="Ank_4"/>
    <property type="match status" value="1"/>
</dbReference>
<feature type="region of interest" description="Disordered" evidence="15">
    <location>
        <begin position="465"/>
        <end position="503"/>
    </location>
</feature>
<evidence type="ECO:0000256" key="3">
    <source>
        <dbReference type="ARBA" id="ARBA00022443"/>
    </source>
</evidence>
<dbReference type="Pfam" id="PF12796">
    <property type="entry name" value="Ank_2"/>
    <property type="match status" value="2"/>
</dbReference>
<evidence type="ECO:0000313" key="17">
    <source>
        <dbReference type="EMBL" id="KAG8197522.1"/>
    </source>
</evidence>
<dbReference type="AlphaFoldDB" id="A0AAV6VNX1"/>